<dbReference type="PANTHER" id="PTHR38042">
    <property type="entry name" value="UROPORPHYRINOGEN-III SYNTHASE, CHLOROPLASTIC"/>
    <property type="match status" value="1"/>
</dbReference>
<dbReference type="EMBL" id="BQMJ01000021">
    <property type="protein sequence ID" value="GJQ11104.1"/>
    <property type="molecule type" value="Genomic_DNA"/>
</dbReference>
<evidence type="ECO:0000256" key="4">
    <source>
        <dbReference type="ARBA" id="ARBA00023239"/>
    </source>
</evidence>
<comment type="similarity">
    <text evidence="2 7">Belongs to the uroporphyrinogen-III synthase family.</text>
</comment>
<dbReference type="InterPro" id="IPR003754">
    <property type="entry name" value="4pyrrol_synth_uPrphyn_synth"/>
</dbReference>
<evidence type="ECO:0000313" key="9">
    <source>
        <dbReference type="EMBL" id="GJQ11104.1"/>
    </source>
</evidence>
<evidence type="ECO:0000256" key="3">
    <source>
        <dbReference type="ARBA" id="ARBA00013109"/>
    </source>
</evidence>
<dbReference type="CDD" id="cd06578">
    <property type="entry name" value="HemD"/>
    <property type="match status" value="1"/>
</dbReference>
<dbReference type="SUPFAM" id="SSF69618">
    <property type="entry name" value="HemD-like"/>
    <property type="match status" value="1"/>
</dbReference>
<name>A0A9C7PVT5_9RHOD</name>
<evidence type="ECO:0000313" key="10">
    <source>
        <dbReference type="Proteomes" id="UP001061958"/>
    </source>
</evidence>
<proteinExistence type="inferred from homology"/>
<reference evidence="9" key="2">
    <citation type="submission" date="2022-01" db="EMBL/GenBank/DDBJ databases">
        <authorList>
            <person name="Hirooka S."/>
            <person name="Miyagishima S.Y."/>
        </authorList>
    </citation>
    <scope>NUCLEOTIDE SEQUENCE</scope>
    <source>
        <strain evidence="9">NBRC 102759</strain>
    </source>
</reference>
<dbReference type="InterPro" id="IPR036108">
    <property type="entry name" value="4pyrrol_syn_uPrphyn_synt_sf"/>
</dbReference>
<evidence type="ECO:0000256" key="1">
    <source>
        <dbReference type="ARBA" id="ARBA00004772"/>
    </source>
</evidence>
<keyword evidence="10" id="KW-1185">Reference proteome</keyword>
<dbReference type="Proteomes" id="UP001061958">
    <property type="component" value="Unassembled WGS sequence"/>
</dbReference>
<dbReference type="GO" id="GO:0004852">
    <property type="term" value="F:uroporphyrinogen-III synthase activity"/>
    <property type="evidence" value="ECO:0007669"/>
    <property type="project" value="UniProtKB-UniRule"/>
</dbReference>
<dbReference type="EC" id="4.2.1.75" evidence="3 7"/>
<keyword evidence="5 7" id="KW-0627">Porphyrin biosynthesis</keyword>
<dbReference type="Gene3D" id="3.40.50.10090">
    <property type="match status" value="2"/>
</dbReference>
<dbReference type="InterPro" id="IPR039793">
    <property type="entry name" value="UROS/Hem4"/>
</dbReference>
<protein>
    <recommendedName>
        <fullName evidence="3 7">Uroporphyrinogen-III synthase</fullName>
        <ecNumber evidence="3 7">4.2.1.75</ecNumber>
    </recommendedName>
</protein>
<evidence type="ECO:0000256" key="5">
    <source>
        <dbReference type="ARBA" id="ARBA00023244"/>
    </source>
</evidence>
<organism evidence="9 10">
    <name type="scientific">Galdieria partita</name>
    <dbReference type="NCBI Taxonomy" id="83374"/>
    <lineage>
        <taxon>Eukaryota</taxon>
        <taxon>Rhodophyta</taxon>
        <taxon>Bangiophyceae</taxon>
        <taxon>Galdieriales</taxon>
        <taxon>Galdieriaceae</taxon>
        <taxon>Galdieria</taxon>
    </lineage>
</organism>
<sequence length="297" mass="33353">MCICMESKRRRGGFVSFPIGRTNKLLCDCRVNRVNCKRLLLFAVVAPTRPFVVLTREPRKDEKLASLLKSKGINFVSIPCVKQEKTEEFNDFVQSITNLEDCNYSWMVITSPEAADMLIEAWKLSGKPTLPLLAAVGKSTANRLHNLVEKHDHLFIPTIATGQSLAEQLPILKENAKVYYPTSALASPLLEKILRERGFLVMRWNIYTTVPNEWTQEQQKLAESCSIVAFGSPSAVRVWSERVAYQPVSACIGKTTAEACNKFGFKLIFSAKEPGLEGWTSAIEEAVHYCSKLHHDS</sequence>
<comment type="pathway">
    <text evidence="1 7">Porphyrin-containing compound metabolism; protoporphyrin-IX biosynthesis; coproporphyrinogen-III from 5-aminolevulinate: step 3/4.</text>
</comment>
<dbReference type="GO" id="GO:0006782">
    <property type="term" value="P:protoporphyrinogen IX biosynthetic process"/>
    <property type="evidence" value="ECO:0007669"/>
    <property type="project" value="UniProtKB-UniRule"/>
</dbReference>
<dbReference type="OrthoDB" id="443551at2759"/>
<evidence type="ECO:0000256" key="7">
    <source>
        <dbReference type="RuleBase" id="RU366031"/>
    </source>
</evidence>
<dbReference type="Pfam" id="PF02602">
    <property type="entry name" value="HEM4"/>
    <property type="match status" value="1"/>
</dbReference>
<gene>
    <name evidence="9" type="ORF">GpartN1_g2895.t1</name>
</gene>
<keyword evidence="4 7" id="KW-0456">Lyase</keyword>
<reference evidence="9" key="1">
    <citation type="journal article" date="2022" name="Proc. Natl. Acad. Sci. U.S.A.">
        <title>Life cycle and functional genomics of the unicellular red alga Galdieria for elucidating algal and plant evolution and industrial use.</title>
        <authorList>
            <person name="Hirooka S."/>
            <person name="Itabashi T."/>
            <person name="Ichinose T.M."/>
            <person name="Onuma R."/>
            <person name="Fujiwara T."/>
            <person name="Yamashita S."/>
            <person name="Jong L.W."/>
            <person name="Tomita R."/>
            <person name="Iwane A.H."/>
            <person name="Miyagishima S.Y."/>
        </authorList>
    </citation>
    <scope>NUCLEOTIDE SEQUENCE</scope>
    <source>
        <strain evidence="9">NBRC 102759</strain>
    </source>
</reference>
<comment type="catalytic activity">
    <reaction evidence="6 7">
        <text>hydroxymethylbilane = uroporphyrinogen III + H2O</text>
        <dbReference type="Rhea" id="RHEA:18965"/>
        <dbReference type="ChEBI" id="CHEBI:15377"/>
        <dbReference type="ChEBI" id="CHEBI:57308"/>
        <dbReference type="ChEBI" id="CHEBI:57845"/>
        <dbReference type="EC" id="4.2.1.75"/>
    </reaction>
</comment>
<evidence type="ECO:0000256" key="2">
    <source>
        <dbReference type="ARBA" id="ARBA00008133"/>
    </source>
</evidence>
<dbReference type="AlphaFoldDB" id="A0A9C7PVT5"/>
<dbReference type="GO" id="GO:0006780">
    <property type="term" value="P:uroporphyrinogen III biosynthetic process"/>
    <property type="evidence" value="ECO:0007669"/>
    <property type="project" value="UniProtKB-UniRule"/>
</dbReference>
<evidence type="ECO:0000259" key="8">
    <source>
        <dbReference type="Pfam" id="PF02602"/>
    </source>
</evidence>
<comment type="caution">
    <text evidence="9">The sequence shown here is derived from an EMBL/GenBank/DDBJ whole genome shotgun (WGS) entry which is preliminary data.</text>
</comment>
<feature type="domain" description="Tetrapyrrole biosynthesis uroporphyrinogen III synthase" evidence="8">
    <location>
        <begin position="63"/>
        <end position="280"/>
    </location>
</feature>
<accession>A0A9C7PVT5</accession>
<evidence type="ECO:0000256" key="6">
    <source>
        <dbReference type="ARBA" id="ARBA00048617"/>
    </source>
</evidence>
<dbReference type="PANTHER" id="PTHR38042:SF1">
    <property type="entry name" value="UROPORPHYRINOGEN-III SYNTHASE, CHLOROPLASTIC"/>
    <property type="match status" value="1"/>
</dbReference>
<comment type="function">
    <text evidence="7">Catalyzes cyclization of the linear tetrapyrrole, hydroxymethylbilane, to the macrocyclic uroporphyrinogen III.</text>
</comment>